<dbReference type="GO" id="GO:0006820">
    <property type="term" value="P:monoatomic anion transport"/>
    <property type="evidence" value="ECO:0007669"/>
    <property type="project" value="InterPro"/>
</dbReference>
<dbReference type="PANTHER" id="PTHR11453:SF127">
    <property type="entry name" value="SOLUTE CARRIER FAMILY 4 MEMBER 11"/>
    <property type="match status" value="1"/>
</dbReference>
<dbReference type="PANTHER" id="PTHR11453">
    <property type="entry name" value="ANION EXCHANGE PROTEIN"/>
    <property type="match status" value="1"/>
</dbReference>
<feature type="transmembrane region" description="Helical" evidence="5">
    <location>
        <begin position="470"/>
        <end position="497"/>
    </location>
</feature>
<feature type="transmembrane region" description="Helical" evidence="5">
    <location>
        <begin position="404"/>
        <end position="425"/>
    </location>
</feature>
<proteinExistence type="predicted"/>
<feature type="transmembrane region" description="Helical" evidence="5">
    <location>
        <begin position="185"/>
        <end position="205"/>
    </location>
</feature>
<protein>
    <recommendedName>
        <fullName evidence="6">Bicarbonate transporter-like transmembrane domain-containing protein</fullName>
    </recommendedName>
</protein>
<feature type="transmembrane region" description="Helical" evidence="5">
    <location>
        <begin position="69"/>
        <end position="91"/>
    </location>
</feature>
<evidence type="ECO:0000256" key="2">
    <source>
        <dbReference type="ARBA" id="ARBA00022692"/>
    </source>
</evidence>
<dbReference type="InterPro" id="IPR011531">
    <property type="entry name" value="HCO3_transpt-like_TM_dom"/>
</dbReference>
<organism evidence="7">
    <name type="scientific">Amphora coffeiformis</name>
    <dbReference type="NCBI Taxonomy" id="265554"/>
    <lineage>
        <taxon>Eukaryota</taxon>
        <taxon>Sar</taxon>
        <taxon>Stramenopiles</taxon>
        <taxon>Ochrophyta</taxon>
        <taxon>Bacillariophyta</taxon>
        <taxon>Bacillariophyceae</taxon>
        <taxon>Bacillariophycidae</taxon>
        <taxon>Thalassiophysales</taxon>
        <taxon>Catenulaceae</taxon>
        <taxon>Amphora</taxon>
    </lineage>
</organism>
<name>A0A7S3LCC6_9STRA</name>
<gene>
    <name evidence="7" type="ORF">ACOF00016_LOCUS15770</name>
</gene>
<dbReference type="AlphaFoldDB" id="A0A7S3LCC6"/>
<sequence>MSPKPEDPVPSVEPTNGFKGISNADIIPDAGKVCLDTAQPWGKGLVADVRRTLLSHFVEEMTNFNQKTVAVSLLMFITVIAPTLTFGAVYGSNTENRIGAVETILATSWVGCFFSLFSGMPTVIVGSTGPCLIMTTVIYDLCGSLDIPFLPFYAWVSIWAFGYCAITAFMDLTRYVKLATRFTDDIFALLIVSIFILNATGSPFGKGGLLRYLEPSNDAHIDFMEDLEGTDEDYRIYETAFLSIIIGFGTTATIFFFRGFKTSSYFCNQTARDMVHDFAVTGAVVLWSIVKQVGFSNVETEELKVPNDFEPTFTCCDSSCNTFWPDDCSEQDSPAGTRPWFAELFDLNGKSHAVFVAAGPAVLAFFLIYLDNGITWHLICNPSNNLQHGDSYNWDLLCNGFCNMINGLLGLPWLVATTVPCIVHLNNLSDKDQNGNVLKVQETRLTYLISHGLVGFSLLFLPAIKKIPLPVLLGVFLFMGMSSMPGIQFWNRFLLFFQQPSRYPSTLYTKYVDKSRIHRYTLLQIAFFCGVFVVQNTKAIAIVFPFMTLLCIPARLYFLPKFLEGWELLLLDGEEEQINEWIEKKERIVKGIDAEDDVDLEDN</sequence>
<feature type="domain" description="Bicarbonate transporter-like transmembrane" evidence="6">
    <location>
        <begin position="42"/>
        <end position="200"/>
    </location>
</feature>
<feature type="transmembrane region" description="Helical" evidence="5">
    <location>
        <begin position="353"/>
        <end position="370"/>
    </location>
</feature>
<dbReference type="GO" id="GO:0005886">
    <property type="term" value="C:plasma membrane"/>
    <property type="evidence" value="ECO:0007669"/>
    <property type="project" value="TreeGrafter"/>
</dbReference>
<evidence type="ECO:0000259" key="6">
    <source>
        <dbReference type="Pfam" id="PF00955"/>
    </source>
</evidence>
<feature type="transmembrane region" description="Helical" evidence="5">
    <location>
        <begin position="152"/>
        <end position="173"/>
    </location>
</feature>
<keyword evidence="4 5" id="KW-0472">Membrane</keyword>
<dbReference type="InterPro" id="IPR003020">
    <property type="entry name" value="HCO3_transpt_euk"/>
</dbReference>
<accession>A0A7S3LCC6</accession>
<evidence type="ECO:0000256" key="1">
    <source>
        <dbReference type="ARBA" id="ARBA00004141"/>
    </source>
</evidence>
<evidence type="ECO:0000256" key="5">
    <source>
        <dbReference type="SAM" id="Phobius"/>
    </source>
</evidence>
<dbReference type="EMBL" id="HBIM01021079">
    <property type="protein sequence ID" value="CAE0418903.1"/>
    <property type="molecule type" value="Transcribed_RNA"/>
</dbReference>
<feature type="transmembrane region" description="Helical" evidence="5">
    <location>
        <begin position="236"/>
        <end position="257"/>
    </location>
</feature>
<keyword evidence="3 5" id="KW-1133">Transmembrane helix</keyword>
<dbReference type="GO" id="GO:0005452">
    <property type="term" value="F:solute:inorganic anion antiporter activity"/>
    <property type="evidence" value="ECO:0007669"/>
    <property type="project" value="InterPro"/>
</dbReference>
<feature type="transmembrane region" description="Helical" evidence="5">
    <location>
        <begin position="517"/>
        <end position="534"/>
    </location>
</feature>
<feature type="transmembrane region" description="Helical" evidence="5">
    <location>
        <begin position="103"/>
        <end position="124"/>
    </location>
</feature>
<evidence type="ECO:0000256" key="3">
    <source>
        <dbReference type="ARBA" id="ARBA00022989"/>
    </source>
</evidence>
<evidence type="ECO:0000313" key="7">
    <source>
        <dbReference type="EMBL" id="CAE0418903.1"/>
    </source>
</evidence>
<comment type="subcellular location">
    <subcellularLocation>
        <location evidence="1">Membrane</location>
        <topology evidence="1">Multi-pass membrane protein</topology>
    </subcellularLocation>
</comment>
<evidence type="ECO:0000256" key="4">
    <source>
        <dbReference type="ARBA" id="ARBA00023136"/>
    </source>
</evidence>
<dbReference type="Pfam" id="PF00955">
    <property type="entry name" value="HCO3_cotransp"/>
    <property type="match status" value="2"/>
</dbReference>
<dbReference type="GO" id="GO:0050801">
    <property type="term" value="P:monoatomic ion homeostasis"/>
    <property type="evidence" value="ECO:0007669"/>
    <property type="project" value="TreeGrafter"/>
</dbReference>
<feature type="transmembrane region" description="Helical" evidence="5">
    <location>
        <begin position="540"/>
        <end position="558"/>
    </location>
</feature>
<keyword evidence="2 5" id="KW-0812">Transmembrane</keyword>
<reference evidence="7" key="1">
    <citation type="submission" date="2021-01" db="EMBL/GenBank/DDBJ databases">
        <authorList>
            <person name="Corre E."/>
            <person name="Pelletier E."/>
            <person name="Niang G."/>
            <person name="Scheremetjew M."/>
            <person name="Finn R."/>
            <person name="Kale V."/>
            <person name="Holt S."/>
            <person name="Cochrane G."/>
            <person name="Meng A."/>
            <person name="Brown T."/>
            <person name="Cohen L."/>
        </authorList>
    </citation>
    <scope>NUCLEOTIDE SEQUENCE</scope>
    <source>
        <strain evidence="7">CCMP127</strain>
    </source>
</reference>
<feature type="domain" description="Bicarbonate transporter-like transmembrane" evidence="6">
    <location>
        <begin position="233"/>
        <end position="575"/>
    </location>
</feature>
<feature type="transmembrane region" description="Helical" evidence="5">
    <location>
        <begin position="445"/>
        <end position="464"/>
    </location>
</feature>